<name>A0A2M6WSD5_9BACT</name>
<protein>
    <submittedName>
        <fullName evidence="1">Uncharacterized protein</fullName>
    </submittedName>
</protein>
<dbReference type="Proteomes" id="UP000228533">
    <property type="component" value="Unassembled WGS sequence"/>
</dbReference>
<reference evidence="2" key="1">
    <citation type="submission" date="2017-09" db="EMBL/GenBank/DDBJ databases">
        <title>Depth-based differentiation of microbial function through sediment-hosted aquifers and enrichment of novel symbionts in the deep terrestrial subsurface.</title>
        <authorList>
            <person name="Probst A.J."/>
            <person name="Ladd B."/>
            <person name="Jarett J.K."/>
            <person name="Geller-Mcgrath D.E."/>
            <person name="Sieber C.M.K."/>
            <person name="Emerson J.B."/>
            <person name="Anantharaman K."/>
            <person name="Thomas B.C."/>
            <person name="Malmstrom R."/>
            <person name="Stieglmeier M."/>
            <person name="Klingl A."/>
            <person name="Woyke T."/>
            <person name="Ryan C.M."/>
            <person name="Banfield J.F."/>
        </authorList>
    </citation>
    <scope>NUCLEOTIDE SEQUENCE [LARGE SCALE GENOMIC DNA]</scope>
</reference>
<evidence type="ECO:0000313" key="2">
    <source>
        <dbReference type="Proteomes" id="UP000228533"/>
    </source>
</evidence>
<accession>A0A2M6WSD5</accession>
<dbReference type="EMBL" id="PFAM01000023">
    <property type="protein sequence ID" value="PIT95684.1"/>
    <property type="molecule type" value="Genomic_DNA"/>
</dbReference>
<sequence>MTSKKILDSALCPVCGDRVLFSKNLVFGANGVLCHWDCLKGYLGEEGFALKDTYPKIKNPLDFKNYLESLLQISIVMSGDKNKAKVQAIIQKYSEVFDFLDFKDVKIYQLVKDCTVSFCALL</sequence>
<gene>
    <name evidence="1" type="ORF">COT94_03785</name>
</gene>
<evidence type="ECO:0000313" key="1">
    <source>
        <dbReference type="EMBL" id="PIT95684.1"/>
    </source>
</evidence>
<comment type="caution">
    <text evidence="1">The sequence shown here is derived from an EMBL/GenBank/DDBJ whole genome shotgun (WGS) entry which is preliminary data.</text>
</comment>
<proteinExistence type="predicted"/>
<organism evidence="1 2">
    <name type="scientific">Candidatus Falkowbacteria bacterium CG10_big_fil_rev_8_21_14_0_10_37_14</name>
    <dbReference type="NCBI Taxonomy" id="1974561"/>
    <lineage>
        <taxon>Bacteria</taxon>
        <taxon>Candidatus Falkowiibacteriota</taxon>
    </lineage>
</organism>
<dbReference type="AlphaFoldDB" id="A0A2M6WSD5"/>